<evidence type="ECO:0000313" key="3">
    <source>
        <dbReference type="WBParaSite" id="Hba_12270"/>
    </source>
</evidence>
<dbReference type="AlphaFoldDB" id="A0A1I7X475"/>
<name>A0A1I7X475_HETBA</name>
<evidence type="ECO:0000256" key="1">
    <source>
        <dbReference type="SAM" id="MobiDB-lite"/>
    </source>
</evidence>
<evidence type="ECO:0000313" key="2">
    <source>
        <dbReference type="Proteomes" id="UP000095283"/>
    </source>
</evidence>
<proteinExistence type="predicted"/>
<organism evidence="2 3">
    <name type="scientific">Heterorhabditis bacteriophora</name>
    <name type="common">Entomopathogenic nematode worm</name>
    <dbReference type="NCBI Taxonomy" id="37862"/>
    <lineage>
        <taxon>Eukaryota</taxon>
        <taxon>Metazoa</taxon>
        <taxon>Ecdysozoa</taxon>
        <taxon>Nematoda</taxon>
        <taxon>Chromadorea</taxon>
        <taxon>Rhabditida</taxon>
        <taxon>Rhabditina</taxon>
        <taxon>Rhabditomorpha</taxon>
        <taxon>Strongyloidea</taxon>
        <taxon>Heterorhabditidae</taxon>
        <taxon>Heterorhabditis</taxon>
    </lineage>
</organism>
<dbReference type="Proteomes" id="UP000095283">
    <property type="component" value="Unplaced"/>
</dbReference>
<feature type="compositionally biased region" description="Basic and acidic residues" evidence="1">
    <location>
        <begin position="1"/>
        <end position="25"/>
    </location>
</feature>
<keyword evidence="2" id="KW-1185">Reference proteome</keyword>
<feature type="region of interest" description="Disordered" evidence="1">
    <location>
        <begin position="1"/>
        <end position="38"/>
    </location>
</feature>
<accession>A0A1I7X475</accession>
<sequence>MSDPEHSDIRGDDDLVAHSEIENRHHSSPPYQPDEQDLAEITLLTAELDEAEKFDLTFECYFVVDKELDENEYATVRVPDSNIEEENDENNENIENEITQMAQNSSREVVFNKPRSVHHFHLEEPGKYYTGSQENRY</sequence>
<protein>
    <submittedName>
        <fullName evidence="3">Reverse transcriptase domain-containing protein</fullName>
    </submittedName>
</protein>
<reference evidence="3" key="1">
    <citation type="submission" date="2016-11" db="UniProtKB">
        <authorList>
            <consortium name="WormBaseParasite"/>
        </authorList>
    </citation>
    <scope>IDENTIFICATION</scope>
</reference>
<dbReference type="WBParaSite" id="Hba_12270">
    <property type="protein sequence ID" value="Hba_12270"/>
    <property type="gene ID" value="Hba_12270"/>
</dbReference>